<dbReference type="AlphaFoldDB" id="G9P814"/>
<dbReference type="KEGG" id="tatv:25785330"/>
<evidence type="ECO:0000256" key="3">
    <source>
        <dbReference type="SAM" id="Phobius"/>
    </source>
</evidence>
<feature type="region of interest" description="Disordered" evidence="2">
    <location>
        <begin position="605"/>
        <end position="806"/>
    </location>
</feature>
<evidence type="ECO:0000313" key="4">
    <source>
        <dbReference type="EMBL" id="EHK41701.1"/>
    </source>
</evidence>
<evidence type="ECO:0008006" key="6">
    <source>
        <dbReference type="Google" id="ProtNLM"/>
    </source>
</evidence>
<feature type="coiled-coil region" evidence="1">
    <location>
        <begin position="137"/>
        <end position="194"/>
    </location>
</feature>
<keyword evidence="1" id="KW-0175">Coiled coil</keyword>
<evidence type="ECO:0000256" key="1">
    <source>
        <dbReference type="SAM" id="Coils"/>
    </source>
</evidence>
<dbReference type="eggNOG" id="ENOG502S3MD">
    <property type="taxonomic scope" value="Eukaryota"/>
</dbReference>
<dbReference type="SUPFAM" id="SSF54236">
    <property type="entry name" value="Ubiquitin-like"/>
    <property type="match status" value="1"/>
</dbReference>
<evidence type="ECO:0000313" key="5">
    <source>
        <dbReference type="Proteomes" id="UP000005426"/>
    </source>
</evidence>
<keyword evidence="5" id="KW-1185">Reference proteome</keyword>
<dbReference type="GeneID" id="25785330"/>
<evidence type="ECO:0000256" key="2">
    <source>
        <dbReference type="SAM" id="MobiDB-lite"/>
    </source>
</evidence>
<keyword evidence="3" id="KW-1133">Transmembrane helix</keyword>
<dbReference type="OrthoDB" id="43122at2759"/>
<dbReference type="HOGENOM" id="CLU_013664_0_0_1"/>
<dbReference type="PANTHER" id="PTHR38700">
    <property type="entry name" value="YALI0E22418P"/>
    <property type="match status" value="1"/>
</dbReference>
<feature type="compositionally biased region" description="Basic and acidic residues" evidence="2">
    <location>
        <begin position="731"/>
        <end position="745"/>
    </location>
</feature>
<accession>G9P814</accession>
<feature type="compositionally biased region" description="Polar residues" evidence="2">
    <location>
        <begin position="114"/>
        <end position="125"/>
    </location>
</feature>
<dbReference type="OMA" id="WRSWYIV"/>
<protein>
    <recommendedName>
        <fullName evidence="6">PH domain-containing protein</fullName>
    </recommendedName>
</protein>
<feature type="region of interest" description="Disordered" evidence="2">
    <location>
        <begin position="1"/>
        <end position="137"/>
    </location>
</feature>
<feature type="region of interest" description="Disordered" evidence="2">
    <location>
        <begin position="229"/>
        <end position="253"/>
    </location>
</feature>
<dbReference type="PANTHER" id="PTHR38700:SF1">
    <property type="entry name" value="PH DOMAIN-CONTAINING PROTEIN"/>
    <property type="match status" value="1"/>
</dbReference>
<organism evidence="4 5">
    <name type="scientific">Hypocrea atroviridis (strain ATCC 20476 / IMI 206040)</name>
    <name type="common">Trichoderma atroviride</name>
    <dbReference type="NCBI Taxonomy" id="452589"/>
    <lineage>
        <taxon>Eukaryota</taxon>
        <taxon>Fungi</taxon>
        <taxon>Dikarya</taxon>
        <taxon>Ascomycota</taxon>
        <taxon>Pezizomycotina</taxon>
        <taxon>Sordariomycetes</taxon>
        <taxon>Hypocreomycetidae</taxon>
        <taxon>Hypocreales</taxon>
        <taxon>Hypocreaceae</taxon>
        <taxon>Trichoderma</taxon>
    </lineage>
</organism>
<keyword evidence="3" id="KW-0472">Membrane</keyword>
<dbReference type="EMBL" id="ABDG02000027">
    <property type="protein sequence ID" value="EHK41701.1"/>
    <property type="molecule type" value="Genomic_DNA"/>
</dbReference>
<name>G9P814_HYPAI</name>
<feature type="compositionally biased region" description="Polar residues" evidence="2">
    <location>
        <begin position="648"/>
        <end position="671"/>
    </location>
</feature>
<reference evidence="4 5" key="1">
    <citation type="journal article" date="2011" name="Genome Biol.">
        <title>Comparative genome sequence analysis underscores mycoparasitism as the ancestral life style of Trichoderma.</title>
        <authorList>
            <person name="Kubicek C.P."/>
            <person name="Herrera-Estrella A."/>
            <person name="Seidl-Seiboth V."/>
            <person name="Martinez D.A."/>
            <person name="Druzhinina I.S."/>
            <person name="Thon M."/>
            <person name="Zeilinger S."/>
            <person name="Casas-Flores S."/>
            <person name="Horwitz B.A."/>
            <person name="Mukherjee P.K."/>
            <person name="Mukherjee M."/>
            <person name="Kredics L."/>
            <person name="Alcaraz L.D."/>
            <person name="Aerts A."/>
            <person name="Antal Z."/>
            <person name="Atanasova L."/>
            <person name="Cervantes-Badillo M.G."/>
            <person name="Challacombe J."/>
            <person name="Chertkov O."/>
            <person name="McCluskey K."/>
            <person name="Coulpier F."/>
            <person name="Deshpande N."/>
            <person name="von Doehren H."/>
            <person name="Ebbole D.J."/>
            <person name="Esquivel-Naranjo E.U."/>
            <person name="Fekete E."/>
            <person name="Flipphi M."/>
            <person name="Glaser F."/>
            <person name="Gomez-Rodriguez E.Y."/>
            <person name="Gruber S."/>
            <person name="Han C."/>
            <person name="Henrissat B."/>
            <person name="Hermosa R."/>
            <person name="Hernandez-Onate M."/>
            <person name="Karaffa L."/>
            <person name="Kosti I."/>
            <person name="Le Crom S."/>
            <person name="Lindquist E."/>
            <person name="Lucas S."/>
            <person name="Luebeck M."/>
            <person name="Luebeck P.S."/>
            <person name="Margeot A."/>
            <person name="Metz B."/>
            <person name="Misra M."/>
            <person name="Nevalainen H."/>
            <person name="Omann M."/>
            <person name="Packer N."/>
            <person name="Perrone G."/>
            <person name="Uresti-Rivera E.E."/>
            <person name="Salamov A."/>
            <person name="Schmoll M."/>
            <person name="Seiboth B."/>
            <person name="Shapiro H."/>
            <person name="Sukno S."/>
            <person name="Tamayo-Ramos J.A."/>
            <person name="Tisch D."/>
            <person name="Wiest A."/>
            <person name="Wilkinson H.H."/>
            <person name="Zhang M."/>
            <person name="Coutinho P.M."/>
            <person name="Kenerley C.M."/>
            <person name="Monte E."/>
            <person name="Baker S.E."/>
            <person name="Grigoriev I.V."/>
        </authorList>
    </citation>
    <scope>NUCLEOTIDE SEQUENCE [LARGE SCALE GENOMIC DNA]</scope>
    <source>
        <strain evidence="5">ATCC 20476 / IMI 206040</strain>
    </source>
</reference>
<keyword evidence="3" id="KW-0812">Transmembrane</keyword>
<dbReference type="Gene3D" id="2.30.29.30">
    <property type="entry name" value="Pleckstrin-homology domain (PH domain)/Phosphotyrosine-binding domain (PTB)"/>
    <property type="match status" value="1"/>
</dbReference>
<dbReference type="InterPro" id="IPR011993">
    <property type="entry name" value="PH-like_dom_sf"/>
</dbReference>
<dbReference type="Proteomes" id="UP000005426">
    <property type="component" value="Unassembled WGS sequence"/>
</dbReference>
<dbReference type="InterPro" id="IPR029071">
    <property type="entry name" value="Ubiquitin-like_domsf"/>
</dbReference>
<feature type="compositionally biased region" description="Polar residues" evidence="2">
    <location>
        <begin position="616"/>
        <end position="629"/>
    </location>
</feature>
<feature type="transmembrane region" description="Helical" evidence="3">
    <location>
        <begin position="813"/>
        <end position="841"/>
    </location>
</feature>
<sequence>MAAAEDAAAGPLQAPPQAPPEQPPPKTPRNRTFRGKSVSSRFNLFRDPDPQSSDGSQSFAGARNPPASISLSQASDVPPIPNFVLSANPKTDSSPSLLERRFFGGELKPPPSPSARSFYSESGSPFGSPLSRSISSISRTEREIDELATQLEAEIEEAHRKKAEALQNCTEDEAARCADDVARLEAERDQVIDEQRKFDLARLQAQPATPSSGKPKRVLEKLSLFSRSRKPSSSNLIQPPLTPLPPGTPSTVAPTVFTPGVFTPTPSCSRRSSLDDSPLLHSSQRMSFIKPHPEGDAPISAINGGERRVTVRCLSSTISLDVTAQTSAVDILIATAAQTRHDVDVETSVVVECYDTLGLERRMRRYEHVRDTLNSWDRDQDNSLLVIPSDASDGDENLELESVPLTDDPAPGFSIQLYHSSRPGKWNKRFVTLLSTGQIYASKRPDTSISDKDSTSLCHLSDFDIYKPKASEAKRNLKPPKKLCFAIKSQQKTVVFPNGENFVHFFCTDDAAVAQRFFDQVHAWRSWYIVNKITHSREVEKPAPLNLGLSRADTVRMPLISEKSPQVSTTGLTITTGSFIDDSDFTKAIEESTRKLALEAQLNKTMSRRGRKASGASVTPSVKTTQEFSPTGLLGEAYEKRKEESATIEVTSPFTEGPSLLNSIGLSSPKSPEQPKVSASWFPSAAEHTARNRSTSISLRRTETVEAPAQPEHRKGPAPLLNFGGNIQEQPRTRDGRRESLREGFRQGPGPGRGHGLRPPPGSPLVKFATSGQSGPQGPPASPGGRHGPPLSGGPPPPPGARNRSRSISSANAALMAVFMAVFMAALMAALMAAPGVILVLRISLLQLCNTEDPAHDLVECLLHPLVMPQLTAVITVDLVLCFKNVKNVKSVLESDPGRGPKSAGQGRW</sequence>
<comment type="caution">
    <text evidence="4">The sequence shown here is derived from an EMBL/GenBank/DDBJ whole genome shotgun (WGS) entry which is preliminary data.</text>
</comment>
<dbReference type="STRING" id="452589.G9P814"/>
<feature type="compositionally biased region" description="Pro residues" evidence="2">
    <location>
        <begin position="13"/>
        <end position="27"/>
    </location>
</feature>
<gene>
    <name evidence="4" type="ORF">TRIATDRAFT_77767</name>
</gene>
<proteinExistence type="predicted"/>
<dbReference type="Gene3D" id="3.10.20.90">
    <property type="entry name" value="Phosphatidylinositol 3-kinase Catalytic Subunit, Chain A, domain 1"/>
    <property type="match status" value="1"/>
</dbReference>